<evidence type="ECO:0000313" key="2">
    <source>
        <dbReference type="Proteomes" id="UP001321804"/>
    </source>
</evidence>
<dbReference type="EMBL" id="AP026801">
    <property type="protein sequence ID" value="BDR55706.1"/>
    <property type="molecule type" value="Genomic_DNA"/>
</dbReference>
<proteinExistence type="predicted"/>
<keyword evidence="2" id="KW-1185">Reference proteome</keyword>
<protein>
    <submittedName>
        <fullName evidence="1">Uncharacterized protein</fullName>
    </submittedName>
</protein>
<organism evidence="1 2">
    <name type="scientific">Xylocopilactobacillus apis</name>
    <dbReference type="NCBI Taxonomy" id="2932183"/>
    <lineage>
        <taxon>Bacteria</taxon>
        <taxon>Bacillati</taxon>
        <taxon>Bacillota</taxon>
        <taxon>Bacilli</taxon>
        <taxon>Lactobacillales</taxon>
        <taxon>Lactobacillaceae</taxon>
        <taxon>Xylocopilactobacillus</taxon>
    </lineage>
</organism>
<evidence type="ECO:0000313" key="1">
    <source>
        <dbReference type="EMBL" id="BDR55706.1"/>
    </source>
</evidence>
<reference evidence="1 2" key="1">
    <citation type="journal article" date="2023" name="Microbiol. Spectr.">
        <title>Symbiosis of Carpenter Bees with Uncharacterized Lactic Acid Bacteria Showing NAD Auxotrophy.</title>
        <authorList>
            <person name="Kawasaki S."/>
            <person name="Ozawa K."/>
            <person name="Mori T."/>
            <person name="Yamamoto A."/>
            <person name="Ito M."/>
            <person name="Ohkuma M."/>
            <person name="Sakamoto M."/>
            <person name="Matsutani M."/>
        </authorList>
    </citation>
    <scope>NUCLEOTIDE SEQUENCE [LARGE SCALE GENOMIC DNA]</scope>
    <source>
        <strain evidence="1 2">KimC2</strain>
    </source>
</reference>
<dbReference type="KEGG" id="xak:KIMC2_02680"/>
<name>A0AAU9CZM1_9LACO</name>
<gene>
    <name evidence="1" type="ORF">KIMC2_02680</name>
</gene>
<dbReference type="Proteomes" id="UP001321804">
    <property type="component" value="Chromosome"/>
</dbReference>
<dbReference type="AlphaFoldDB" id="A0AAU9CZM1"/>
<accession>A0AAU9CZM1</accession>
<sequence length="303" mass="36519">MEMKLQLNMEMHNVGEFLFDGCEAIYYTGNYILDYEIFNALYNISVGIERMQKIILLLDDSKIQDDQRKFLNSHNVEMLRSIISKIYNLNFNKEENELLNLLRDFYKNGRYNYLDKEYEGFNWSVNRLNVYFEKINKPQLNRIHTQYHFLSKSKESIMRTLSTVILKYIKLLKDISDNQGIFIVETESTRKLSVFVYCPQKSSIFDYFRMVDIAKNELYYFLWHRSISKKMLPPFSPINFDVALIPDFLSETTLTKVKWDLIGEVESYYCDFYEDNEDEIEKRKNYMFSFWDIISQYLDGFLQ</sequence>
<dbReference type="RefSeq" id="WP_317697224.1">
    <property type="nucleotide sequence ID" value="NZ_AP026801.1"/>
</dbReference>